<dbReference type="Gene3D" id="3.40.50.300">
    <property type="entry name" value="P-loop containing nucleotide triphosphate hydrolases"/>
    <property type="match status" value="1"/>
</dbReference>
<organism evidence="2 3">
    <name type="scientific">Lepraria finkii</name>
    <dbReference type="NCBI Taxonomy" id="1340010"/>
    <lineage>
        <taxon>Eukaryota</taxon>
        <taxon>Fungi</taxon>
        <taxon>Dikarya</taxon>
        <taxon>Ascomycota</taxon>
        <taxon>Pezizomycotina</taxon>
        <taxon>Lecanoromycetes</taxon>
        <taxon>OSLEUM clade</taxon>
        <taxon>Lecanoromycetidae</taxon>
        <taxon>Lecanorales</taxon>
        <taxon>Lecanorineae</taxon>
        <taxon>Stereocaulaceae</taxon>
        <taxon>Lepraria</taxon>
    </lineage>
</organism>
<dbReference type="InterPro" id="IPR027417">
    <property type="entry name" value="P-loop_NTPase"/>
</dbReference>
<dbReference type="Proteomes" id="UP001590951">
    <property type="component" value="Unassembled WGS sequence"/>
</dbReference>
<proteinExistence type="predicted"/>
<dbReference type="InterPro" id="IPR041627">
    <property type="entry name" value="AAA_lid_6"/>
</dbReference>
<accession>A0ABR4AWP4</accession>
<sequence>MDPGGRVGGGQPDPYKTAVIDTIVAQVQNIPGEDRCVLLLGYKDHMESMMNHCNPGLARRFRLSDAFHFEDFNDEELRKILDLKLKKQGIGATDEAKHVAVKILARERDRPNFGNAGAVENLISRAKEGEHKRRSQNGISNFDPNVVFFAPGL</sequence>
<dbReference type="EMBL" id="JBHFEH010000054">
    <property type="protein sequence ID" value="KAL2050036.1"/>
    <property type="molecule type" value="Genomic_DNA"/>
</dbReference>
<dbReference type="Pfam" id="PF17866">
    <property type="entry name" value="AAA_lid_6"/>
    <property type="match status" value="1"/>
</dbReference>
<dbReference type="Gene3D" id="1.10.8.60">
    <property type="match status" value="1"/>
</dbReference>
<name>A0ABR4AWP4_9LECA</name>
<reference evidence="2 3" key="1">
    <citation type="submission" date="2024-09" db="EMBL/GenBank/DDBJ databases">
        <title>Rethinking Asexuality: The Enigmatic Case of Functional Sexual Genes in Lepraria (Stereocaulaceae).</title>
        <authorList>
            <person name="Doellman M."/>
            <person name="Sun Y."/>
            <person name="Barcenas-Pena A."/>
            <person name="Lumbsch H.T."/>
            <person name="Grewe F."/>
        </authorList>
    </citation>
    <scope>NUCLEOTIDE SEQUENCE [LARGE SCALE GENOMIC DNA]</scope>
    <source>
        <strain evidence="2 3">Grewe 0041</strain>
    </source>
</reference>
<comment type="caution">
    <text evidence="2">The sequence shown here is derived from an EMBL/GenBank/DDBJ whole genome shotgun (WGS) entry which is preliminary data.</text>
</comment>
<evidence type="ECO:0000313" key="3">
    <source>
        <dbReference type="Proteomes" id="UP001590951"/>
    </source>
</evidence>
<dbReference type="SUPFAM" id="SSF52540">
    <property type="entry name" value="P-loop containing nucleoside triphosphate hydrolases"/>
    <property type="match status" value="1"/>
</dbReference>
<protein>
    <recommendedName>
        <fullName evidence="1">CbbX AAA lid domain-containing protein</fullName>
    </recommendedName>
</protein>
<gene>
    <name evidence="2" type="ORF">ABVK25_009763</name>
</gene>
<evidence type="ECO:0000259" key="1">
    <source>
        <dbReference type="Pfam" id="PF17866"/>
    </source>
</evidence>
<feature type="domain" description="CbbX AAA lid" evidence="1">
    <location>
        <begin position="94"/>
        <end position="136"/>
    </location>
</feature>
<keyword evidence="3" id="KW-1185">Reference proteome</keyword>
<evidence type="ECO:0000313" key="2">
    <source>
        <dbReference type="EMBL" id="KAL2050036.1"/>
    </source>
</evidence>